<comment type="caution">
    <text evidence="4">The sequence shown here is derived from an EMBL/GenBank/DDBJ whole genome shotgun (WGS) entry which is preliminary data.</text>
</comment>
<feature type="region of interest" description="Disordered" evidence="1">
    <location>
        <begin position="2090"/>
        <end position="2110"/>
    </location>
</feature>
<keyword evidence="5" id="KW-1185">Reference proteome</keyword>
<evidence type="ECO:0000259" key="3">
    <source>
        <dbReference type="PROSITE" id="PS50086"/>
    </source>
</evidence>
<evidence type="ECO:0000256" key="1">
    <source>
        <dbReference type="SAM" id="MobiDB-lite"/>
    </source>
</evidence>
<dbReference type="InterPro" id="IPR035892">
    <property type="entry name" value="C2_domain_sf"/>
</dbReference>
<dbReference type="SMART" id="SM00239">
    <property type="entry name" value="C2"/>
    <property type="match status" value="1"/>
</dbReference>
<reference evidence="4" key="1">
    <citation type="submission" date="2023-08" db="EMBL/GenBank/DDBJ databases">
        <authorList>
            <person name="Chen Y."/>
            <person name="Shah S."/>
            <person name="Dougan E. K."/>
            <person name="Thang M."/>
            <person name="Chan C."/>
        </authorList>
    </citation>
    <scope>NUCLEOTIDE SEQUENCE</scope>
</reference>
<dbReference type="InterPro" id="IPR000008">
    <property type="entry name" value="C2_dom"/>
</dbReference>
<dbReference type="PROSITE" id="PS50004">
    <property type="entry name" value="C2"/>
    <property type="match status" value="1"/>
</dbReference>
<evidence type="ECO:0000313" key="4">
    <source>
        <dbReference type="EMBL" id="CAJ1410014.1"/>
    </source>
</evidence>
<dbReference type="InterPro" id="IPR000195">
    <property type="entry name" value="Rab-GAP-TBC_dom"/>
</dbReference>
<dbReference type="EMBL" id="CAUJNA010003800">
    <property type="protein sequence ID" value="CAJ1410014.1"/>
    <property type="molecule type" value="Genomic_DNA"/>
</dbReference>
<organism evidence="4 5">
    <name type="scientific">Effrenium voratum</name>
    <dbReference type="NCBI Taxonomy" id="2562239"/>
    <lineage>
        <taxon>Eukaryota</taxon>
        <taxon>Sar</taxon>
        <taxon>Alveolata</taxon>
        <taxon>Dinophyceae</taxon>
        <taxon>Suessiales</taxon>
        <taxon>Symbiodiniaceae</taxon>
        <taxon>Effrenium</taxon>
    </lineage>
</organism>
<evidence type="ECO:0000259" key="2">
    <source>
        <dbReference type="PROSITE" id="PS50004"/>
    </source>
</evidence>
<evidence type="ECO:0000313" key="5">
    <source>
        <dbReference type="Proteomes" id="UP001178507"/>
    </source>
</evidence>
<gene>
    <name evidence="4" type="ORF">EVOR1521_LOCUS30962</name>
</gene>
<feature type="compositionally biased region" description="Polar residues" evidence="1">
    <location>
        <begin position="3367"/>
        <end position="3378"/>
    </location>
</feature>
<dbReference type="Gene3D" id="1.10.472.80">
    <property type="entry name" value="Ypt/Rab-GAP domain of gyp1p, domain 3"/>
    <property type="match status" value="1"/>
</dbReference>
<feature type="compositionally biased region" description="Low complexity" evidence="1">
    <location>
        <begin position="2090"/>
        <end position="2106"/>
    </location>
</feature>
<dbReference type="SUPFAM" id="SSF49562">
    <property type="entry name" value="C2 domain (Calcium/lipid-binding domain, CaLB)"/>
    <property type="match status" value="1"/>
</dbReference>
<dbReference type="InterPro" id="IPR035969">
    <property type="entry name" value="Rab-GAP_TBC_sf"/>
</dbReference>
<dbReference type="Proteomes" id="UP001178507">
    <property type="component" value="Unassembled WGS sequence"/>
</dbReference>
<dbReference type="Gene3D" id="2.60.40.150">
    <property type="entry name" value="C2 domain"/>
    <property type="match status" value="1"/>
</dbReference>
<dbReference type="PROSITE" id="PS50086">
    <property type="entry name" value="TBC_RABGAP"/>
    <property type="match status" value="1"/>
</dbReference>
<dbReference type="Pfam" id="PF00168">
    <property type="entry name" value="C2"/>
    <property type="match status" value="2"/>
</dbReference>
<dbReference type="SUPFAM" id="SSF47923">
    <property type="entry name" value="Ypt/Rab-GAP domain of gyp1p"/>
    <property type="match status" value="1"/>
</dbReference>
<feature type="region of interest" description="Disordered" evidence="1">
    <location>
        <begin position="3354"/>
        <end position="3378"/>
    </location>
</feature>
<feature type="domain" description="C2" evidence="2">
    <location>
        <begin position="2886"/>
        <end position="3041"/>
    </location>
</feature>
<accession>A0AA36NJV2</accession>
<name>A0AA36NJV2_9DINO</name>
<proteinExistence type="predicted"/>
<sequence length="3378" mass="380208">MIRTAYGPVGLRQARDPEVVKPAAGPAEKKDVKVFKNWLGQKGKKEGNKNDLYRTLIKQTMLLAAAKMEVNDIAFGAAAVAIDEKTGLYRSPEEMQERDKLARIKIKSMQDGSAAIPDRMIAGATALKKTGRSQTRHLLAKTSKYPWAWYKYRYWTLQSGIMRVYRSNGPEYAGERHKLYNIREASCKFETKDMMGITEPFLPNYQARVRVLLKERSWGPVFLYSKDVSEVKSWERAIRMSKYLLNAQDREAMAYVIGRVAGSIMAKGWSAMFKYFNELENTRRLIRGLAMRLTKLDLSRAWNKARLVYLQKSQQDKLRKEQQDWAARFLRDKMERINNQTARSPAMVRLAAINKVQLLFRHFRQDHIFDRSYALGTNVNTRVQQMMKGVSMMAAFSTLSSREVLELTLKGKGLEAFHEDMDIFTSKTSTYSEVNVNLQKMGFAISENFTMLSFSETSGDSSLLQNADWGHFVNLGQISSVVMHSDRSLGKSRTGDRLPPSSCSGVWFTLYGPRVSWGQRLRKMTDPETQKPYMEVVGSPDGNHLGAALAKGEALHWLRLEIGLKSADVPDLRRELPEEGQIEVFGDQGSEVRSDFQTFVVLTVLGKRFRSTSGNGSSPQYQGPYMGKFVAEIPIPVGDLGIAALDTTEIGLEVVEQDPLEPEANRTIWAAKMPLWKVFTVEEETPKPEPPPTATALTNLGLGEGALTTLGLVEEVKEQVTSLASTLRGGSKKMVKRMWLMHPAVDLSDILPLKAHLDLEVSAKVAANSLLPRTPISPELQGRGSMVNLFTSHKMAWMDPSGRQGASVASMVELNVKELIFPSDDPSEDARLYRYYVEATCNGVRATTQAMCRPKKSWSYVVPSDSYKIYFKDSSIFVPLPPGSWSEECPKVSVKVLRSLISDMPAMTFAELLANNGKQGPAVHNPELVYHAELDLEGMTLDFSRQAASVPCAKSKAPPTTYGVSKDELSPVEAPAVVIMDIALRDRDYARLRGAQDASRAGVLCVGDKAMLRVEEPISYPINEVEFRRRGFPGEFDSTRRRNESWAAPLRDPCASYEYKASGFDKLDPPVPFKQRYMSNTHDEVVPHKFVLPTTEADFQSQVKPGTFWRIVDSIVAQNLPDLQKAASEEREMKHTPQVVERLTHLTRHIPVTVLAVYPDQTCDVELASNFVAAWESAPHKPFSLQGSVVIGEHMDISDTAIRAAPVGAGDVGERVRRRVLLKGIALGSLASVQAASFNIYDAAITTTDEIVRIHPHKVGNDYNPRLIDGSVDDMTVLGGHRGSYRIAAGPLPPDANPAECQYEWSLQLNARTEADMFHFITMLRQATRMDISQQVKKLKEFQQKSVYALNNRPYLDSQIYSSQSGHLEVILVEAKHLRPTRVQQEQDLQTAISKSLQLDLQVEASFKLKNIEEDGKARDLIYKGSKIQRAPALTGNNPKWCEQEQLKGSNGWVFKSPLLEQASMKNLYLEIELSSRKYEKLGMIRMAVFGATFQPEFLGGAPTLDLSDAKKLFNNLWLPLATIEPSTAKLNPKAYGELHIMTIWRPSVETAYIRRLPRTVRGWQTFELKQALKGTSMHDPIYDVQAWVRGYDPNLYEHRGGTPEGLNDAKLNHMQKMFESVPYLDCYERQQRSAWGDLRIKLDSMSPKIDDETAERKPLSAWRRDWAHPDRLDTKMLYEMDELMRRGVPANLRREIWMEIAGAEELQQRWIENWEPKRRTEDKGSSPVAFYRRLLEVGRPYRNDAMWQLHEDMVAAAAWEKPSHHTAMARHFLRIKRAQDVCVALIAFSKDDPMGGSSGVPNYSDLEEVDATGSRSCCGVAYCESLLLLAFHLIVAQTPISAAEDAWDKPKTKEEEEAEVRAFWILYAITGAGNQPFRDYYGLPRVAKSAGSHEVQIADRRGAMDDLHRLSFIVSRFEPELWVHMNALGFQLPSVFYGAFMRLFSFSLPVTSLFRFWDMLLADTCRPNPPTHKPPRHGLIDLAWGGLVACKEAVLKCQSAMEVQNCLRDFYESLYDPTYLVELVVAAEYQLWDDAKHKMPEKVGLSALHTMDYEKSVKHWEEYFYQFREQNKVLRDLTRNGDVGGMAGGTMTNSNANANSTGTTSDQRVTTRSVMKVITAMLHQFVTDKAQPTNMAGILRQMPLEILRLSPDVDASMAGQVSAWGTMLWEHFTTVKKTTPQLQTQAQLRLVPVPAPYGAMLEPQFLDSATWQSNLRKVMGDAWVQYAQLIFDRFSMVPREKRVSIHEFFLALICCSKGTVSEKAIALFHLFGYPGSEQQVPHINPISHATGVIIERNEGKNNADEGQFLKAPKDEEVKFMALHLKIFVYAFGASGLVEVVLGEVFVPSLVPFVTTSLVGENPRTFTIWGPEKQLPPGFSREQDAALLTDHGVRPYIGDMVLDLKWMPQSNRPEVGQLGMTLHSASLNLDAPESKNPRVEVYTYDENGVAQQLKRWDPRSTMRKVSNALAMAPPVTKFVQFDRTMRRDNVTGQLFHKMGSGDHGWNKEEKLWKWSSQWGAQYSVEGTVFRKAVCERAAAGSGSTQGASATPSSAPAKPNLITLQACRLLVAGIMARSLHPVTHRQAVMIADQVFSRCGAVPGILDAIVIEGDASGASEHLQRAKEEFTEQGKKWTDVKKQMVVAHEVQVMMGRYGLNLFTPDAIKETGKPLRLLDLEVLDPFPGQTKTLWLRYCRAGDGQRFNSRIPVEADGSFRGGVVHLDMDLEADKEAAEIQMNLTKQEFVNCLTSNPLLSETLRQLATTDNSTKNVPEGVPINLDVTIADPTKEEADADMMDTLNVRQAVLLEVWDQDMGKQDDFLGECWLPPLGSMTGSTKRYVLPVTSAPADKGSTRYHSKKLSKLSCEGHLIVEASWTFPAEEVPPLPDAADMEKRVKREEILHTGKLKLRIIKAEGLRGADRSYRREGSDPYVCMYVKNEAFFRQDKEKIPAGFDEFGWHQTALGRHECYWTTTTKKATRNPEWDEEKEFSLRTGSFERRTKQAYHLELTSRQATRNRDDYYAAVLGNKEELRIHFGSKEKEGAKEGAGTRHSVQIYMGDNMHQFKDKLADACKAEAAQEKDNKRRNQLEAVAKDLSYRHSVMVFVPSQRLRELAQQGKVGVNSYEYKRLYRIEEQDPSSWQPLDSICTFMHYANIYSFGRSVAQRLRVVDGTEQYKLKNNRLRQFEREQKKFSESVAELNTPAKCFGYAKFQHPSDWSSPEWRPAIVDRSEQVGTSKRKHKVSYVYSTHVAIPAPSDDGFAPGPSYQEEKDEDGVLLAPSNPKIKDVVRSEHKELLARAKLLKEQGMGEGEIVGKLNEDLKKTWQKAKGEEGGGALATQPQLITLADVQEAIRSKDDETGTFPPGSTMAGSTLPTTTVQ</sequence>
<feature type="domain" description="Rab-GAP TBC" evidence="3">
    <location>
        <begin position="1688"/>
        <end position="1965"/>
    </location>
</feature>
<protein>
    <submittedName>
        <fullName evidence="4">Uncharacterized protein</fullName>
    </submittedName>
</protein>